<gene>
    <name evidence="2" type="ORF">FHU39_002334</name>
</gene>
<dbReference type="EMBL" id="JACHVQ010000001">
    <property type="protein sequence ID" value="MBB2892350.1"/>
    <property type="molecule type" value="Genomic_DNA"/>
</dbReference>
<dbReference type="RefSeq" id="WP_183320489.1">
    <property type="nucleotide sequence ID" value="NZ_JACHVQ010000001.1"/>
</dbReference>
<evidence type="ECO:0000313" key="2">
    <source>
        <dbReference type="EMBL" id="MBB2892350.1"/>
    </source>
</evidence>
<evidence type="ECO:0000313" key="3">
    <source>
        <dbReference type="Proteomes" id="UP000559182"/>
    </source>
</evidence>
<dbReference type="InterPro" id="IPR035172">
    <property type="entry name" value="DUF5302"/>
</dbReference>
<protein>
    <recommendedName>
        <fullName evidence="4">DUF5302 domain-containing protein</fullName>
    </recommendedName>
</protein>
<accession>A0A839N3M1</accession>
<evidence type="ECO:0008006" key="4">
    <source>
        <dbReference type="Google" id="ProtNLM"/>
    </source>
</evidence>
<name>A0A839N3M1_9MICO</name>
<evidence type="ECO:0000256" key="1">
    <source>
        <dbReference type="SAM" id="MobiDB-lite"/>
    </source>
</evidence>
<comment type="caution">
    <text evidence="2">The sequence shown here is derived from an EMBL/GenBank/DDBJ whole genome shotgun (WGS) entry which is preliminary data.</text>
</comment>
<feature type="region of interest" description="Disordered" evidence="1">
    <location>
        <begin position="1"/>
        <end position="59"/>
    </location>
</feature>
<proteinExistence type="predicted"/>
<dbReference type="Proteomes" id="UP000559182">
    <property type="component" value="Unassembled WGS sequence"/>
</dbReference>
<organism evidence="2 3">
    <name type="scientific">Flexivirga oryzae</name>
    <dbReference type="NCBI Taxonomy" id="1794944"/>
    <lineage>
        <taxon>Bacteria</taxon>
        <taxon>Bacillati</taxon>
        <taxon>Actinomycetota</taxon>
        <taxon>Actinomycetes</taxon>
        <taxon>Micrococcales</taxon>
        <taxon>Dermacoccaceae</taxon>
        <taxon>Flexivirga</taxon>
    </lineage>
</organism>
<feature type="compositionally biased region" description="Basic and acidic residues" evidence="1">
    <location>
        <begin position="1"/>
        <end position="21"/>
    </location>
</feature>
<dbReference type="Pfam" id="PF17227">
    <property type="entry name" value="DUF5302"/>
    <property type="match status" value="1"/>
</dbReference>
<sequence length="59" mass="6484">MTDKHGPSDEVKRKFREALDKKHAHGGTDVSDHSEHSKVAGAHNAETSGAQQMFRRKSG</sequence>
<keyword evidence="3" id="KW-1185">Reference proteome</keyword>
<reference evidence="2 3" key="1">
    <citation type="submission" date="2020-08" db="EMBL/GenBank/DDBJ databases">
        <title>Sequencing the genomes of 1000 actinobacteria strains.</title>
        <authorList>
            <person name="Klenk H.-P."/>
        </authorList>
    </citation>
    <scope>NUCLEOTIDE SEQUENCE [LARGE SCALE GENOMIC DNA]</scope>
    <source>
        <strain evidence="2 3">DSM 105369</strain>
    </source>
</reference>
<dbReference type="AlphaFoldDB" id="A0A839N3M1"/>